<keyword evidence="4 7" id="KW-0975">Bacterial flagellum</keyword>
<dbReference type="GO" id="GO:0009426">
    <property type="term" value="C:bacterial-type flagellum basal body, distal rod"/>
    <property type="evidence" value="ECO:0007669"/>
    <property type="project" value="UniProtKB-UniRule"/>
</dbReference>
<proteinExistence type="inferred from homology"/>
<dbReference type="Pfam" id="PF22692">
    <property type="entry name" value="LlgE_F_G_D1"/>
    <property type="match status" value="1"/>
</dbReference>
<feature type="domain" description="Flagellar basal body rod protein N-terminal" evidence="8">
    <location>
        <begin position="5"/>
        <end position="35"/>
    </location>
</feature>
<dbReference type="PANTHER" id="PTHR30435:SF19">
    <property type="entry name" value="FLAGELLAR BASAL-BODY ROD PROTEIN FLGG"/>
    <property type="match status" value="1"/>
</dbReference>
<evidence type="ECO:0000256" key="2">
    <source>
        <dbReference type="ARBA" id="ARBA00009677"/>
    </source>
</evidence>
<feature type="domain" description="Flagellar basal-body/hook protein C-terminal" evidence="9">
    <location>
        <begin position="215"/>
        <end position="260"/>
    </location>
</feature>
<evidence type="ECO:0000256" key="1">
    <source>
        <dbReference type="ARBA" id="ARBA00004117"/>
    </source>
</evidence>
<comment type="caution">
    <text evidence="11">The sequence shown here is derived from an EMBL/GenBank/DDBJ whole genome shotgun (WGS) entry which is preliminary data.</text>
</comment>
<dbReference type="PROSITE" id="PS00588">
    <property type="entry name" value="FLAGELLA_BB_ROD"/>
    <property type="match status" value="1"/>
</dbReference>
<evidence type="ECO:0000259" key="10">
    <source>
        <dbReference type="Pfam" id="PF22692"/>
    </source>
</evidence>
<dbReference type="PANTHER" id="PTHR30435">
    <property type="entry name" value="FLAGELLAR PROTEIN"/>
    <property type="match status" value="1"/>
</dbReference>
<gene>
    <name evidence="11" type="primary">flgG</name>
    <name evidence="11" type="ORF">ENK44_05585</name>
</gene>
<dbReference type="AlphaFoldDB" id="A0A7V4U1E2"/>
<evidence type="ECO:0000256" key="5">
    <source>
        <dbReference type="ARBA" id="ARBA00025933"/>
    </source>
</evidence>
<keyword evidence="11" id="KW-0969">Cilium</keyword>
<dbReference type="EMBL" id="DRQG01000052">
    <property type="protein sequence ID" value="HGY55149.1"/>
    <property type="molecule type" value="Genomic_DNA"/>
</dbReference>
<protein>
    <recommendedName>
        <fullName evidence="3 6">Flagellar basal-body rod protein FlgG</fullName>
    </recommendedName>
</protein>
<dbReference type="NCBIfam" id="TIGR02488">
    <property type="entry name" value="flgG_G_neg"/>
    <property type="match status" value="1"/>
</dbReference>
<feature type="domain" description="Flagellar hook protein FlgE/F/G-like D1" evidence="10">
    <location>
        <begin position="96"/>
        <end position="159"/>
    </location>
</feature>
<evidence type="ECO:0000259" key="9">
    <source>
        <dbReference type="Pfam" id="PF06429"/>
    </source>
</evidence>
<dbReference type="Proteomes" id="UP000885779">
    <property type="component" value="Unassembled WGS sequence"/>
</dbReference>
<evidence type="ECO:0000256" key="4">
    <source>
        <dbReference type="ARBA" id="ARBA00023143"/>
    </source>
</evidence>
<accession>A0A7V4U1E2</accession>
<reference evidence="11" key="1">
    <citation type="journal article" date="2020" name="mSystems">
        <title>Genome- and Community-Level Interaction Insights into Carbon Utilization and Element Cycling Functions of Hydrothermarchaeota in Hydrothermal Sediment.</title>
        <authorList>
            <person name="Zhou Z."/>
            <person name="Liu Y."/>
            <person name="Xu W."/>
            <person name="Pan J."/>
            <person name="Luo Z.H."/>
            <person name="Li M."/>
        </authorList>
    </citation>
    <scope>NUCLEOTIDE SEQUENCE [LARGE SCALE GENOMIC DNA]</scope>
    <source>
        <strain evidence="11">HyVt-577</strain>
    </source>
</reference>
<evidence type="ECO:0000256" key="6">
    <source>
        <dbReference type="NCBIfam" id="TIGR02488"/>
    </source>
</evidence>
<dbReference type="NCBIfam" id="TIGR03506">
    <property type="entry name" value="FlgEFG_subfam"/>
    <property type="match status" value="2"/>
</dbReference>
<evidence type="ECO:0000259" key="8">
    <source>
        <dbReference type="Pfam" id="PF00460"/>
    </source>
</evidence>
<keyword evidence="11" id="KW-0282">Flagellum</keyword>
<name>A0A7V4U1E2_CALAY</name>
<dbReference type="Pfam" id="PF06429">
    <property type="entry name" value="Flg_bbr_C"/>
    <property type="match status" value="1"/>
</dbReference>
<comment type="subunit">
    <text evidence="5">The basal body constitutes a major portion of the flagellar organelle and consists of four rings (L,P,S, and M) mounted on a central rod. The rod consists of about 26 subunits of FlgG in the distal portion, and FlgB, FlgC and FlgF are thought to build up the proximal portion of the rod with about 6 subunits each.</text>
</comment>
<dbReference type="InterPro" id="IPR020013">
    <property type="entry name" value="Flagellar_FlgE/F/G"/>
</dbReference>
<evidence type="ECO:0000256" key="3">
    <source>
        <dbReference type="ARBA" id="ARBA00017948"/>
    </source>
</evidence>
<dbReference type="SUPFAM" id="SSF117143">
    <property type="entry name" value="Flagellar hook protein flgE"/>
    <property type="match status" value="1"/>
</dbReference>
<sequence>MLRALKTAALGMTAQQLNVDVIANNLANVNTTGFKKSTIEFQDLLYTTMQTGETDGREGHDNPGKIQVGLGNRPISTFRSFSQGNITETGNPLDIAINGKGFLQVEMPNGTFAYTRDGALKINAQGEVVTNSGLKVFPEITVPENASGILISQDGVVSVQIAGQPETEEVGQLELVTFMNPAGLEAVGGNLFVETEASGTPIFRVPGEEDMGLVVQGYLEKSNVDVAQEMIDLIVAQRAYEINSKAVRTADELLSMINNLKR</sequence>
<dbReference type="InterPro" id="IPR037925">
    <property type="entry name" value="FlgE/F/G-like"/>
</dbReference>
<dbReference type="InterPro" id="IPR012834">
    <property type="entry name" value="FlgG_G_neg"/>
</dbReference>
<dbReference type="InterPro" id="IPR010930">
    <property type="entry name" value="Flg_bb/hook_C_dom"/>
</dbReference>
<dbReference type="InterPro" id="IPR019776">
    <property type="entry name" value="Flagellar_basal_body_rod_CS"/>
</dbReference>
<evidence type="ECO:0000256" key="7">
    <source>
        <dbReference type="RuleBase" id="RU362116"/>
    </source>
</evidence>
<comment type="similarity">
    <text evidence="2 7">Belongs to the flagella basal body rod proteins family.</text>
</comment>
<dbReference type="Pfam" id="PF00460">
    <property type="entry name" value="Flg_bb_rod"/>
    <property type="match status" value="1"/>
</dbReference>
<comment type="subcellular location">
    <subcellularLocation>
        <location evidence="1 7">Bacterial flagellum basal body</location>
    </subcellularLocation>
</comment>
<evidence type="ECO:0000313" key="11">
    <source>
        <dbReference type="EMBL" id="HGY55149.1"/>
    </source>
</evidence>
<organism evidence="11">
    <name type="scientific">Caldithrix abyssi</name>
    <dbReference type="NCBI Taxonomy" id="187145"/>
    <lineage>
        <taxon>Bacteria</taxon>
        <taxon>Pseudomonadati</taxon>
        <taxon>Calditrichota</taxon>
        <taxon>Calditrichia</taxon>
        <taxon>Calditrichales</taxon>
        <taxon>Calditrichaceae</taxon>
        <taxon>Caldithrix</taxon>
    </lineage>
</organism>
<dbReference type="GO" id="GO:0071978">
    <property type="term" value="P:bacterial-type flagellum-dependent swarming motility"/>
    <property type="evidence" value="ECO:0007669"/>
    <property type="project" value="TreeGrafter"/>
</dbReference>
<dbReference type="InterPro" id="IPR001444">
    <property type="entry name" value="Flag_bb_rod_N"/>
</dbReference>
<dbReference type="InterPro" id="IPR053967">
    <property type="entry name" value="LlgE_F_G-like_D1"/>
</dbReference>
<keyword evidence="11" id="KW-0966">Cell projection</keyword>